<feature type="domain" description="RPGR-interacting protein 1 first C2" evidence="7">
    <location>
        <begin position="469"/>
        <end position="603"/>
    </location>
</feature>
<feature type="coiled-coil region" evidence="6">
    <location>
        <begin position="381"/>
        <end position="436"/>
    </location>
</feature>
<evidence type="ECO:0000256" key="1">
    <source>
        <dbReference type="ARBA" id="ARBA00004138"/>
    </source>
</evidence>
<dbReference type="Proteomes" id="UP000039324">
    <property type="component" value="Unassembled WGS sequence"/>
</dbReference>
<evidence type="ECO:0000313" key="8">
    <source>
        <dbReference type="EMBL" id="CEO96746.1"/>
    </source>
</evidence>
<organism evidence="8 10">
    <name type="scientific">Plasmodiophora brassicae</name>
    <name type="common">Clubroot disease agent</name>
    <dbReference type="NCBI Taxonomy" id="37360"/>
    <lineage>
        <taxon>Eukaryota</taxon>
        <taxon>Sar</taxon>
        <taxon>Rhizaria</taxon>
        <taxon>Endomyxa</taxon>
        <taxon>Phytomyxea</taxon>
        <taxon>Plasmodiophorida</taxon>
        <taxon>Plasmodiophoridae</taxon>
        <taxon>Plasmodiophora</taxon>
    </lineage>
</organism>
<gene>
    <name evidence="8" type="ORF">PBRA_005350</name>
    <name evidence="9" type="ORF">PLBR_LOCUS7932</name>
</gene>
<evidence type="ECO:0000256" key="2">
    <source>
        <dbReference type="ARBA" id="ARBA00006042"/>
    </source>
</evidence>
<dbReference type="InterPro" id="IPR021656">
    <property type="entry name" value="C2-C2_1"/>
</dbReference>
<dbReference type="GO" id="GO:0005856">
    <property type="term" value="C:cytoskeleton"/>
    <property type="evidence" value="ECO:0007669"/>
    <property type="project" value="UniProtKB-ARBA"/>
</dbReference>
<reference evidence="9 11" key="2">
    <citation type="submission" date="2018-03" db="EMBL/GenBank/DDBJ databases">
        <authorList>
            <person name="Fogelqvist J."/>
        </authorList>
    </citation>
    <scope>NUCLEOTIDE SEQUENCE [LARGE SCALE GENOMIC DNA]</scope>
</reference>
<feature type="coiled-coil region" evidence="6">
    <location>
        <begin position="118"/>
        <end position="255"/>
    </location>
</feature>
<dbReference type="Gene3D" id="2.60.40.150">
    <property type="entry name" value="C2 domain"/>
    <property type="match status" value="1"/>
</dbReference>
<comment type="similarity">
    <text evidence="2">Belongs to the RPGRIP1 family.</text>
</comment>
<dbReference type="InterPro" id="IPR035892">
    <property type="entry name" value="C2_domain_sf"/>
</dbReference>
<evidence type="ECO:0000256" key="3">
    <source>
        <dbReference type="ARBA" id="ARBA00023054"/>
    </source>
</evidence>
<keyword evidence="3 6" id="KW-0175">Coiled coil</keyword>
<evidence type="ECO:0000256" key="6">
    <source>
        <dbReference type="SAM" id="Coils"/>
    </source>
</evidence>
<keyword evidence="9" id="KW-0496">Mitochondrion</keyword>
<evidence type="ECO:0000256" key="4">
    <source>
        <dbReference type="ARBA" id="ARBA00023069"/>
    </source>
</evidence>
<name>A0A0G4IND2_PLABS</name>
<dbReference type="Proteomes" id="UP000290189">
    <property type="component" value="Unassembled WGS sequence"/>
</dbReference>
<evidence type="ECO:0000313" key="10">
    <source>
        <dbReference type="Proteomes" id="UP000039324"/>
    </source>
</evidence>
<dbReference type="SUPFAM" id="SSF49562">
    <property type="entry name" value="C2 domain (Calcium/lipid-binding domain, CaLB)"/>
    <property type="match status" value="1"/>
</dbReference>
<reference evidence="8 10" key="1">
    <citation type="submission" date="2015-02" db="EMBL/GenBank/DDBJ databases">
        <authorList>
            <person name="Chooi Y.-H."/>
        </authorList>
    </citation>
    <scope>NUCLEOTIDE SEQUENCE [LARGE SCALE GENOMIC DNA]</scope>
    <source>
        <strain evidence="8">E3</strain>
    </source>
</reference>
<dbReference type="STRING" id="37360.A0A0G4IND2"/>
<protein>
    <recommendedName>
        <fullName evidence="7">RPGR-interacting protein 1 first C2 domain-containing protein</fullName>
    </recommendedName>
</protein>
<dbReference type="GO" id="GO:0005929">
    <property type="term" value="C:cilium"/>
    <property type="evidence" value="ECO:0007669"/>
    <property type="project" value="UniProtKB-SubCell"/>
</dbReference>
<dbReference type="Gene3D" id="1.20.5.170">
    <property type="match status" value="1"/>
</dbReference>
<evidence type="ECO:0000259" key="7">
    <source>
        <dbReference type="Pfam" id="PF11618"/>
    </source>
</evidence>
<sequence>MRSKAPGDLEQEVADLRSETLALRKANNELAQAARLQKVRQQKLVDELKHATRLPEHRTAASRTRERELDEFVAALRDENAKLRRRNLKLHDSVRLAADRPVKSKRQTPRPRKENRVANRVRDMLDQIGERVARAESKVDDVAPRPPVERHNRDILDLQERLKDSHTKVQILEHQIGQIEAAMQAGKQVQRHAVEQVDKYKALLEDMQGKYRAAQAKVKQLEVTSEQTAALNLMIEDLQATNANLQAQVDGLTRSAFMSDEAESRRLRSVEADHLAQISELRLVVAERDHALESSTAKINDQMARLQQLEAEALQSAQEREQLQRELATIRERMRHLDDRVHVFTADSGVELEELDLALDLIRRQKGLFRAAGPDADPVTIPALQRKVRELEILNKDLVTELKCKEDMLRIQTHLNSELDAEYTRVQAENRDLKQSIFEMQRSVAARPRAESVISDMSLLSQLSTLSFTENHNVIVVRVTGARFTSLKDGTDALTFIGIDFFDFETVYSGVFAGAQPHYKLTAQFKVAVDAFLLDHLRSKSIRVDVYRQTDQGDVQRFAVCCIPLAGLLGHTQRIRDSYEAVDVDKTGKPVGTIDVVAKMYRPVVSTLPTPADSDNGTPREDGKSATFTMRMTLGVQSLVVNGVDHADGLTLHAHNMYYNVDGVAERVTGKDRPTFAIEFETKHDRLLPHELVRFEVLKGGPDGTLVGHFDLVLTRIAQAQYGEITSTLPVKDDNDGEIGACDLSVEWILAANPLT</sequence>
<accession>A0A0G4IND2</accession>
<feature type="coiled-coil region" evidence="6">
    <location>
        <begin position="292"/>
        <end position="340"/>
    </location>
</feature>
<keyword evidence="5" id="KW-0966">Cell projection</keyword>
<geneLocation type="mitochondrion" evidence="9"/>
<dbReference type="EMBL" id="OVEO01000015">
    <property type="protein sequence ID" value="SPR00717.1"/>
    <property type="molecule type" value="Genomic_DNA"/>
</dbReference>
<proteinExistence type="inferred from homology"/>
<dbReference type="OMA" id="INDQMAR"/>
<feature type="coiled-coil region" evidence="6">
    <location>
        <begin position="9"/>
        <end position="36"/>
    </location>
</feature>
<evidence type="ECO:0000313" key="9">
    <source>
        <dbReference type="EMBL" id="SPR00717.1"/>
    </source>
</evidence>
<dbReference type="AlphaFoldDB" id="A0A0G4IND2"/>
<comment type="subcellular location">
    <subcellularLocation>
        <location evidence="1">Cell projection</location>
        <location evidence="1">Cilium</location>
    </subcellularLocation>
</comment>
<dbReference type="OrthoDB" id="2133912at2759"/>
<dbReference type="EMBL" id="CDSF01000076">
    <property type="protein sequence ID" value="CEO96746.1"/>
    <property type="molecule type" value="Genomic_DNA"/>
</dbReference>
<keyword evidence="4" id="KW-0969">Cilium</keyword>
<dbReference type="InterPro" id="IPR031139">
    <property type="entry name" value="RPGRIP1_fam"/>
</dbReference>
<dbReference type="Pfam" id="PF11618">
    <property type="entry name" value="C2-C2_1"/>
    <property type="match status" value="1"/>
</dbReference>
<keyword evidence="10" id="KW-1185">Reference proteome</keyword>
<dbReference type="PANTHER" id="PTHR14240">
    <property type="entry name" value="RETINITIS PIGMENTOSA GTPASE REGULATOR-INTERACTING PROTEIN"/>
    <property type="match status" value="1"/>
</dbReference>
<evidence type="ECO:0000313" key="11">
    <source>
        <dbReference type="Proteomes" id="UP000290189"/>
    </source>
</evidence>
<evidence type="ECO:0000256" key="5">
    <source>
        <dbReference type="ARBA" id="ARBA00023273"/>
    </source>
</evidence>